<dbReference type="NCBIfam" id="TIGR01613">
    <property type="entry name" value="primase_Cterm"/>
    <property type="match status" value="1"/>
</dbReference>
<dbReference type="InterPro" id="IPR006500">
    <property type="entry name" value="Helicase_put_C_phage/plasmid"/>
</dbReference>
<organism evidence="3 4">
    <name type="scientific">Ruegeria atlantica</name>
    <dbReference type="NCBI Taxonomy" id="81569"/>
    <lineage>
        <taxon>Bacteria</taxon>
        <taxon>Pseudomonadati</taxon>
        <taxon>Pseudomonadota</taxon>
        <taxon>Alphaproteobacteria</taxon>
        <taxon>Rhodobacterales</taxon>
        <taxon>Roseobacteraceae</taxon>
        <taxon>Ruegeria</taxon>
    </lineage>
</organism>
<dbReference type="GO" id="GO:0016787">
    <property type="term" value="F:hydrolase activity"/>
    <property type="evidence" value="ECO:0007669"/>
    <property type="project" value="UniProtKB-KW"/>
</dbReference>
<keyword evidence="1" id="KW-0378">Hydrolase</keyword>
<dbReference type="Proteomes" id="UP000050783">
    <property type="component" value="Unassembled WGS sequence"/>
</dbReference>
<dbReference type="InterPro" id="IPR027417">
    <property type="entry name" value="P-loop_NTPase"/>
</dbReference>
<evidence type="ECO:0000313" key="4">
    <source>
        <dbReference type="Proteomes" id="UP000050783"/>
    </source>
</evidence>
<proteinExistence type="predicted"/>
<dbReference type="InterPro" id="IPR045455">
    <property type="entry name" value="NrS-1_pol-like_helicase"/>
</dbReference>
<dbReference type="SUPFAM" id="SSF52540">
    <property type="entry name" value="P-loop containing nucleoside triphosphate hydrolases"/>
    <property type="match status" value="1"/>
</dbReference>
<gene>
    <name evidence="3" type="ORF">RUA4292_01520</name>
</gene>
<sequence length="447" mass="49651">MYVRFPLWFYDGMLWTVLNENRLTRAIARFDGATYLTPSGGRGEVKISSSKAKSVRALLMSKREDDGFFDDVPLGITCDSGFICFGRDPSTGLFEPRLEPHARRHRARHAVRGAWPLQDAKSHLKNSDVMRLFEGLFSAEATQLRLRHEAPNLEVTLEYAEQDKRARIELILQTAAAAALGIGTQLKHPQALIWIGKGGAGKSTTRKVISSLISAEALKSVPPAKVGQDYFVATLRGCALNVAEETSDRDLSGDALKKVITGDVCHARLPYGIPFYFSPKAQHVFICNDLPAFSGGIDSGVERRFKVLVFDNAYSEEQADEGLADRIIEHEADLLLHLVVGAAAELLTTRRMVDPMTSRIAKEAWMRDADRVRAWAAERLSIRANNVVTVADLYLNFRQWRAAEGVSDSRIPARNSFARRLRHVEPRLVPGPNSNGARFENAILKAV</sequence>
<name>A0A0P1EDR2_9RHOB</name>
<dbReference type="PANTHER" id="PTHR35372">
    <property type="entry name" value="ATP BINDING PROTEIN-RELATED"/>
    <property type="match status" value="1"/>
</dbReference>
<dbReference type="InterPro" id="IPR051620">
    <property type="entry name" value="ORF904-like_C"/>
</dbReference>
<evidence type="ECO:0000313" key="3">
    <source>
        <dbReference type="EMBL" id="CUH47351.1"/>
    </source>
</evidence>
<dbReference type="EMBL" id="CYPU01000023">
    <property type="protein sequence ID" value="CUH47351.1"/>
    <property type="molecule type" value="Genomic_DNA"/>
</dbReference>
<reference evidence="3 4" key="1">
    <citation type="submission" date="2015-09" db="EMBL/GenBank/DDBJ databases">
        <authorList>
            <consortium name="Swine Surveillance"/>
        </authorList>
    </citation>
    <scope>NUCLEOTIDE SEQUENCE [LARGE SCALE GENOMIC DNA]</scope>
    <source>
        <strain evidence="3 4">CECT 4292</strain>
    </source>
</reference>
<protein>
    <recommendedName>
        <fullName evidence="2">NrS-1 polymerase-like helicase domain-containing protein</fullName>
    </recommendedName>
</protein>
<dbReference type="AlphaFoldDB" id="A0A0P1EDR2"/>
<dbReference type="Pfam" id="PF19263">
    <property type="entry name" value="DUF5906"/>
    <property type="match status" value="1"/>
</dbReference>
<evidence type="ECO:0000256" key="1">
    <source>
        <dbReference type="ARBA" id="ARBA00022801"/>
    </source>
</evidence>
<dbReference type="PANTHER" id="PTHR35372:SF2">
    <property type="entry name" value="SF3 HELICASE DOMAIN-CONTAINING PROTEIN"/>
    <property type="match status" value="1"/>
</dbReference>
<dbReference type="Gene3D" id="3.40.50.300">
    <property type="entry name" value="P-loop containing nucleotide triphosphate hydrolases"/>
    <property type="match status" value="1"/>
</dbReference>
<feature type="domain" description="NrS-1 polymerase-like helicase" evidence="2">
    <location>
        <begin position="195"/>
        <end position="297"/>
    </location>
</feature>
<evidence type="ECO:0000259" key="2">
    <source>
        <dbReference type="Pfam" id="PF19263"/>
    </source>
</evidence>
<accession>A0A0P1EDR2</accession>